<dbReference type="STRING" id="1156394.T0Q6M7"/>
<dbReference type="AlphaFoldDB" id="T0Q6M7"/>
<dbReference type="PROSITE" id="PS50089">
    <property type="entry name" value="ZF_RING_2"/>
    <property type="match status" value="1"/>
</dbReference>
<keyword evidence="1" id="KW-0479">Metal-binding</keyword>
<dbReference type="GO" id="GO:0061630">
    <property type="term" value="F:ubiquitin protein ligase activity"/>
    <property type="evidence" value="ECO:0007669"/>
    <property type="project" value="TreeGrafter"/>
</dbReference>
<dbReference type="InterPro" id="IPR013083">
    <property type="entry name" value="Znf_RING/FYVE/PHD"/>
</dbReference>
<keyword evidence="1" id="KW-0862">Zinc</keyword>
<sequence length="226" mass="25333">MTDGLPSTLEAIDVRANVAAKAGDVYAQYTVTITCPFTQARWSCIKRYSAFLRLRETFRVIHAHAPTSPLAPLLHALLATPFPAKHLTPTRPRVMGERTMLFQNFLLQLLHLRNACWVKLSASPALALPATRYVALIADFLGIYDVPMLEIQFTTRAILDEACAICLDEIQAPDLVDGRHVVQLPCRHVYHQRCVGQWLRTKQTCPLCRDPTTQITGLRLACESLN</sequence>
<dbReference type="InterPro" id="IPR051826">
    <property type="entry name" value="E3_ubiquitin-ligase_domain"/>
</dbReference>
<organism evidence="3 4">
    <name type="scientific">Saprolegnia diclina (strain VS20)</name>
    <dbReference type="NCBI Taxonomy" id="1156394"/>
    <lineage>
        <taxon>Eukaryota</taxon>
        <taxon>Sar</taxon>
        <taxon>Stramenopiles</taxon>
        <taxon>Oomycota</taxon>
        <taxon>Saprolegniomycetes</taxon>
        <taxon>Saprolegniales</taxon>
        <taxon>Saprolegniaceae</taxon>
        <taxon>Saprolegnia</taxon>
    </lineage>
</organism>
<feature type="domain" description="RING-type" evidence="2">
    <location>
        <begin position="163"/>
        <end position="209"/>
    </location>
</feature>
<keyword evidence="1" id="KW-0863">Zinc-finger</keyword>
<evidence type="ECO:0000313" key="4">
    <source>
        <dbReference type="Proteomes" id="UP000030762"/>
    </source>
</evidence>
<dbReference type="Pfam" id="PF13639">
    <property type="entry name" value="zf-RING_2"/>
    <property type="match status" value="1"/>
</dbReference>
<dbReference type="InParanoid" id="T0Q6M7"/>
<gene>
    <name evidence="3" type="ORF">SDRG_12116</name>
</gene>
<dbReference type="PANTHER" id="PTHR22765">
    <property type="entry name" value="RING FINGER AND PROTEASE ASSOCIATED DOMAIN-CONTAINING"/>
    <property type="match status" value="1"/>
</dbReference>
<evidence type="ECO:0000313" key="3">
    <source>
        <dbReference type="EMBL" id="EQC30266.1"/>
    </source>
</evidence>
<dbReference type="GeneID" id="19952843"/>
<dbReference type="GO" id="GO:0006511">
    <property type="term" value="P:ubiquitin-dependent protein catabolic process"/>
    <property type="evidence" value="ECO:0007669"/>
    <property type="project" value="TreeGrafter"/>
</dbReference>
<dbReference type="OMA" id="VMGERTM"/>
<reference evidence="3 4" key="1">
    <citation type="submission" date="2012-04" db="EMBL/GenBank/DDBJ databases">
        <title>The Genome Sequence of Saprolegnia declina VS20.</title>
        <authorList>
            <consortium name="The Broad Institute Genome Sequencing Platform"/>
            <person name="Russ C."/>
            <person name="Nusbaum C."/>
            <person name="Tyler B."/>
            <person name="van West P."/>
            <person name="Dieguez-Uribeondo J."/>
            <person name="de Bruijn I."/>
            <person name="Tripathy S."/>
            <person name="Jiang R."/>
            <person name="Young S.K."/>
            <person name="Zeng Q."/>
            <person name="Gargeya S."/>
            <person name="Fitzgerald M."/>
            <person name="Haas B."/>
            <person name="Abouelleil A."/>
            <person name="Alvarado L."/>
            <person name="Arachchi H.M."/>
            <person name="Berlin A."/>
            <person name="Chapman S.B."/>
            <person name="Goldberg J."/>
            <person name="Griggs A."/>
            <person name="Gujja S."/>
            <person name="Hansen M."/>
            <person name="Howarth C."/>
            <person name="Imamovic A."/>
            <person name="Larimer J."/>
            <person name="McCowen C."/>
            <person name="Montmayeur A."/>
            <person name="Murphy C."/>
            <person name="Neiman D."/>
            <person name="Pearson M."/>
            <person name="Priest M."/>
            <person name="Roberts A."/>
            <person name="Saif S."/>
            <person name="Shea T."/>
            <person name="Sisk P."/>
            <person name="Sykes S."/>
            <person name="Wortman J."/>
            <person name="Nusbaum C."/>
            <person name="Birren B."/>
        </authorList>
    </citation>
    <scope>NUCLEOTIDE SEQUENCE [LARGE SCALE GENOMIC DNA]</scope>
    <source>
        <strain evidence="3 4">VS20</strain>
    </source>
</reference>
<dbReference type="InterPro" id="IPR001841">
    <property type="entry name" value="Znf_RING"/>
</dbReference>
<dbReference type="SUPFAM" id="SSF57850">
    <property type="entry name" value="RING/U-box"/>
    <property type="match status" value="1"/>
</dbReference>
<dbReference type="InterPro" id="IPR001683">
    <property type="entry name" value="PX_dom"/>
</dbReference>
<dbReference type="eggNOG" id="KOG0800">
    <property type="taxonomic scope" value="Eukaryota"/>
</dbReference>
<dbReference type="GO" id="GO:0008270">
    <property type="term" value="F:zinc ion binding"/>
    <property type="evidence" value="ECO:0007669"/>
    <property type="project" value="UniProtKB-KW"/>
</dbReference>
<evidence type="ECO:0000256" key="1">
    <source>
        <dbReference type="PROSITE-ProRule" id="PRU00175"/>
    </source>
</evidence>
<protein>
    <recommendedName>
        <fullName evidence="2">RING-type domain-containing protein</fullName>
    </recommendedName>
</protein>
<proteinExistence type="predicted"/>
<dbReference type="VEuPathDB" id="FungiDB:SDRG_12116"/>
<keyword evidence="4" id="KW-1185">Reference proteome</keyword>
<dbReference type="GO" id="GO:0035091">
    <property type="term" value="F:phosphatidylinositol binding"/>
    <property type="evidence" value="ECO:0007669"/>
    <property type="project" value="InterPro"/>
</dbReference>
<evidence type="ECO:0000259" key="2">
    <source>
        <dbReference type="PROSITE" id="PS50089"/>
    </source>
</evidence>
<dbReference type="Gene3D" id="3.30.40.10">
    <property type="entry name" value="Zinc/RING finger domain, C3HC4 (zinc finger)"/>
    <property type="match status" value="1"/>
</dbReference>
<accession>T0Q6M7</accession>
<dbReference type="RefSeq" id="XP_008616398.1">
    <property type="nucleotide sequence ID" value="XM_008618176.1"/>
</dbReference>
<dbReference type="Pfam" id="PF00787">
    <property type="entry name" value="PX"/>
    <property type="match status" value="1"/>
</dbReference>
<dbReference type="OrthoDB" id="9984778at2759"/>
<dbReference type="Proteomes" id="UP000030762">
    <property type="component" value="Unassembled WGS sequence"/>
</dbReference>
<dbReference type="InterPro" id="IPR036871">
    <property type="entry name" value="PX_dom_sf"/>
</dbReference>
<dbReference type="EMBL" id="JH767177">
    <property type="protein sequence ID" value="EQC30266.1"/>
    <property type="molecule type" value="Genomic_DNA"/>
</dbReference>
<name>T0Q6M7_SAPDV</name>
<dbReference type="Gene3D" id="3.30.1520.10">
    <property type="entry name" value="Phox-like domain"/>
    <property type="match status" value="1"/>
</dbReference>
<dbReference type="SUPFAM" id="SSF64268">
    <property type="entry name" value="PX domain"/>
    <property type="match status" value="1"/>
</dbReference>
<dbReference type="SMART" id="SM00184">
    <property type="entry name" value="RING"/>
    <property type="match status" value="1"/>
</dbReference>